<evidence type="ECO:0000256" key="19">
    <source>
        <dbReference type="RuleBase" id="RU363127"/>
    </source>
</evidence>
<feature type="binding site" evidence="17">
    <location>
        <position position="264"/>
    </location>
    <ligand>
        <name>UDP-alpha-D-glucuronate</name>
        <dbReference type="ChEBI" id="CHEBI:58052"/>
    </ligand>
</feature>
<keyword evidence="6 19" id="KW-0808">Transferase</keyword>
<feature type="binding site" evidence="17">
    <location>
        <begin position="404"/>
        <end position="406"/>
    </location>
    <ligand>
        <name>UDP-alpha-D-glucuronate</name>
        <dbReference type="ChEBI" id="CHEBI:58052"/>
    </ligand>
</feature>
<comment type="cofactor">
    <cofactor evidence="1 18 19">
        <name>Mn(2+)</name>
        <dbReference type="ChEBI" id="CHEBI:29035"/>
    </cofactor>
</comment>
<evidence type="ECO:0000256" key="9">
    <source>
        <dbReference type="ARBA" id="ARBA00022968"/>
    </source>
</evidence>
<evidence type="ECO:0000256" key="1">
    <source>
        <dbReference type="ARBA" id="ARBA00001936"/>
    </source>
</evidence>
<comment type="subcellular location">
    <subcellularLocation>
        <location evidence="2 19">Golgi apparatus membrane</location>
        <topology evidence="2 19">Single-pass type II membrane protein</topology>
    </subcellularLocation>
</comment>
<dbReference type="GO" id="GO:0000139">
    <property type="term" value="C:Golgi membrane"/>
    <property type="evidence" value="ECO:0007669"/>
    <property type="project" value="UniProtKB-SubCell"/>
</dbReference>
<keyword evidence="7 19" id="KW-0812">Transmembrane</keyword>
<evidence type="ECO:0000256" key="15">
    <source>
        <dbReference type="ARBA" id="ARBA00047979"/>
    </source>
</evidence>
<feature type="binding site" evidence="17">
    <location>
        <begin position="195"/>
        <end position="197"/>
    </location>
    <ligand>
        <name>UDP-alpha-D-glucuronate</name>
        <dbReference type="ChEBI" id="CHEBI:58052"/>
    </ligand>
</feature>
<dbReference type="GO" id="GO:0005975">
    <property type="term" value="P:carbohydrate metabolic process"/>
    <property type="evidence" value="ECO:0007669"/>
    <property type="project" value="TreeGrafter"/>
</dbReference>
<evidence type="ECO:0000256" key="8">
    <source>
        <dbReference type="ARBA" id="ARBA00022723"/>
    </source>
</evidence>
<name>A0A6A7G1L9_9CRUS</name>
<feature type="binding site" evidence="17">
    <location>
        <position position="269"/>
    </location>
    <ligand>
        <name>UDP-alpha-D-glucuronate</name>
        <dbReference type="ChEBI" id="CHEBI:58052"/>
    </ligand>
</feature>
<dbReference type="InterPro" id="IPR005027">
    <property type="entry name" value="Glyco_trans_43"/>
</dbReference>
<dbReference type="EC" id="2.4.1.135" evidence="5 19"/>
<protein>
    <recommendedName>
        <fullName evidence="5 19">Galactosylgalactosylxylosylprotein 3-beta-glucuronosyltransferase</fullName>
        <ecNumber evidence="5 19">2.4.1.135</ecNumber>
    </recommendedName>
</protein>
<dbReference type="SUPFAM" id="SSF53448">
    <property type="entry name" value="Nucleotide-diphospho-sugar transferases"/>
    <property type="match status" value="1"/>
</dbReference>
<evidence type="ECO:0000256" key="2">
    <source>
        <dbReference type="ARBA" id="ARBA00004323"/>
    </source>
</evidence>
<reference evidence="20" key="1">
    <citation type="submission" date="2017-11" db="EMBL/GenBank/DDBJ databases">
        <title>The sensing device of the deep-sea amphipod.</title>
        <authorList>
            <person name="Kobayashi H."/>
            <person name="Nagahama T."/>
            <person name="Arai W."/>
            <person name="Sasagawa Y."/>
            <person name="Umeda M."/>
            <person name="Hayashi T."/>
            <person name="Nikaido I."/>
            <person name="Watanabe H."/>
            <person name="Oguri K."/>
            <person name="Kitazato H."/>
            <person name="Fujioka K."/>
            <person name="Kido Y."/>
            <person name="Takami H."/>
        </authorList>
    </citation>
    <scope>NUCLEOTIDE SEQUENCE</scope>
    <source>
        <tissue evidence="20">Whole body</tissue>
    </source>
</reference>
<evidence type="ECO:0000256" key="18">
    <source>
        <dbReference type="PIRSR" id="PIRSR605027-3"/>
    </source>
</evidence>
<dbReference type="GO" id="GO:0046872">
    <property type="term" value="F:metal ion binding"/>
    <property type="evidence" value="ECO:0007669"/>
    <property type="project" value="UniProtKB-KW"/>
</dbReference>
<evidence type="ECO:0000256" key="13">
    <source>
        <dbReference type="ARBA" id="ARBA00023180"/>
    </source>
</evidence>
<keyword evidence="13" id="KW-0325">Glycoprotein</keyword>
<evidence type="ECO:0000256" key="17">
    <source>
        <dbReference type="PIRSR" id="PIRSR605027-2"/>
    </source>
</evidence>
<comment type="similarity">
    <text evidence="4 19">Belongs to the glycosyltransferase 43 family.</text>
</comment>
<feature type="binding site" evidence="17">
    <location>
        <begin position="290"/>
        <end position="292"/>
    </location>
    <ligand>
        <name>UDP-alpha-D-glucuronate</name>
        <dbReference type="ChEBI" id="CHEBI:58052"/>
    </ligand>
</feature>
<proteinExistence type="evidence at transcript level"/>
<evidence type="ECO:0000256" key="4">
    <source>
        <dbReference type="ARBA" id="ARBA00007706"/>
    </source>
</evidence>
<evidence type="ECO:0000256" key="6">
    <source>
        <dbReference type="ARBA" id="ARBA00022679"/>
    </source>
</evidence>
<dbReference type="CDD" id="cd00218">
    <property type="entry name" value="GlcAT-I"/>
    <property type="match status" value="1"/>
</dbReference>
<dbReference type="AlphaFoldDB" id="A0A6A7G1L9"/>
<dbReference type="FunFam" id="3.90.550.10:FF:000044">
    <property type="entry name" value="Galactosylgalactosylxylosylprotein 3-beta-glucuronosyltransferase"/>
    <property type="match status" value="1"/>
</dbReference>
<feature type="transmembrane region" description="Helical" evidence="19">
    <location>
        <begin position="130"/>
        <end position="154"/>
    </location>
</feature>
<dbReference type="PANTHER" id="PTHR10896:SF50">
    <property type="entry name" value="GALACTOSYLGALACTOSYLXYLOSYLPROTEIN 3-BETA-GLUCURONOSYLTRANSFERASE P"/>
    <property type="match status" value="1"/>
</dbReference>
<dbReference type="Pfam" id="PF03360">
    <property type="entry name" value="Glyco_transf_43"/>
    <property type="match status" value="1"/>
</dbReference>
<evidence type="ECO:0000256" key="11">
    <source>
        <dbReference type="ARBA" id="ARBA00023034"/>
    </source>
</evidence>
<evidence type="ECO:0000256" key="10">
    <source>
        <dbReference type="ARBA" id="ARBA00022989"/>
    </source>
</evidence>
<comment type="pathway">
    <text evidence="3 19">Protein modification; protein glycosylation.</text>
</comment>
<accession>A0A6A7G1L9</accession>
<keyword evidence="10 19" id="KW-1133">Transmembrane helix</keyword>
<evidence type="ECO:0000256" key="12">
    <source>
        <dbReference type="ARBA" id="ARBA00023136"/>
    </source>
</evidence>
<dbReference type="UniPathway" id="UPA00378"/>
<evidence type="ECO:0000256" key="3">
    <source>
        <dbReference type="ARBA" id="ARBA00004922"/>
    </source>
</evidence>
<feature type="binding site" evidence="17">
    <location>
        <position position="226"/>
    </location>
    <ligand>
        <name>UDP-alpha-D-glucuronate</name>
        <dbReference type="ChEBI" id="CHEBI:58052"/>
    </ligand>
</feature>
<comment type="catalytic activity">
    <reaction evidence="15 19">
        <text>3-O-(beta-D-galactosyl-(1-&gt;3)-beta-D-galactosyl-(1-&gt;4)-beta-D-xylosyl)-L-seryl-[protein] + UDP-alpha-D-glucuronate = 3-O-(beta-D-GlcA-(1-&gt;3)-beta-D-Gal-(1-&gt;3)-beta-D-Gal-(1-&gt;4)-beta-D-Xyl)-L-seryl-[protein] + UDP + H(+)</text>
        <dbReference type="Rhea" id="RHEA:24168"/>
        <dbReference type="Rhea" id="RHEA-COMP:12571"/>
        <dbReference type="Rhea" id="RHEA-COMP:12573"/>
        <dbReference type="ChEBI" id="CHEBI:15378"/>
        <dbReference type="ChEBI" id="CHEBI:58052"/>
        <dbReference type="ChEBI" id="CHEBI:58223"/>
        <dbReference type="ChEBI" id="CHEBI:132090"/>
        <dbReference type="ChEBI" id="CHEBI:132093"/>
        <dbReference type="EC" id="2.4.1.135"/>
    </reaction>
</comment>
<keyword evidence="11 19" id="KW-0333">Golgi apparatus</keyword>
<evidence type="ECO:0000256" key="16">
    <source>
        <dbReference type="PIRSR" id="PIRSR605027-1"/>
    </source>
</evidence>
<evidence type="ECO:0000313" key="20">
    <source>
        <dbReference type="EMBL" id="LAC24103.1"/>
    </source>
</evidence>
<keyword evidence="8 18" id="KW-0479">Metal-binding</keyword>
<dbReference type="GO" id="GO:0050650">
    <property type="term" value="P:chondroitin sulfate proteoglycan biosynthetic process"/>
    <property type="evidence" value="ECO:0007669"/>
    <property type="project" value="TreeGrafter"/>
</dbReference>
<evidence type="ECO:0000256" key="7">
    <source>
        <dbReference type="ARBA" id="ARBA00022692"/>
    </source>
</evidence>
<dbReference type="PANTHER" id="PTHR10896">
    <property type="entry name" value="GALACTOSYLGALACTOSYLXYLOSYLPROTEIN 3-BETA-GLUCURONOSYLTRANSFERASE BETA-1,3-GLUCURONYLTRANSFERASE"/>
    <property type="match status" value="1"/>
</dbReference>
<dbReference type="GO" id="GO:0015018">
    <property type="term" value="F:galactosylgalactosylxylosylprotein 3-beta-glucuronosyltransferase activity"/>
    <property type="evidence" value="ECO:0007669"/>
    <property type="project" value="UniProtKB-UniRule"/>
</dbReference>
<dbReference type="InterPro" id="IPR029044">
    <property type="entry name" value="Nucleotide-diphossugar_trans"/>
</dbReference>
<dbReference type="EMBL" id="IACT01004929">
    <property type="protein sequence ID" value="LAC24103.1"/>
    <property type="molecule type" value="mRNA"/>
</dbReference>
<feature type="binding site" evidence="18">
    <location>
        <position position="292"/>
    </location>
    <ligand>
        <name>Mn(2+)</name>
        <dbReference type="ChEBI" id="CHEBI:29035"/>
    </ligand>
</feature>
<sequence length="440" mass="49654">MSADCCPTQQVYSSQNIVCTAAHEVLHDTASPLEQCCSSHHLWCSSSHELCSTSDKFCPTSHQLFPSSHKFYPSSHELCSSSYEFCPSPHDHRQQAQIIYETEVCACKQLTNLVSKGRGRLKGMTKLQRFAMAGCFAVIMSYIIISQVTVSIFGGSAEPAKPEMRKLCSTSMERTATFGAQQEDPSLPLLYIVTPTYRRPEMVAELTRLGQTLLLVPRVHWILPEDSHTCSSIVTDTLTRIGLPYTHLATPMPEVYRKQTYVPRGVANRRAAVSWIQNHAEPNSVLYFLDDDNSIDVRLLEQMRYTEKVSMFPVGLIGKFSVSSPVLNKEGRVTDFYDGWPAGRKFQVDMAGFAVNVGYLKKQPRVTMPYIAGHEEDGFLKSLNLQLEDIEPLANGCSEVLVWHTRTFKNQVRDVRPDKEHSSENVQQLLSNMRRMSMVR</sequence>
<organism evidence="20">
    <name type="scientific">Hirondellea gigas</name>
    <dbReference type="NCBI Taxonomy" id="1518452"/>
    <lineage>
        <taxon>Eukaryota</taxon>
        <taxon>Metazoa</taxon>
        <taxon>Ecdysozoa</taxon>
        <taxon>Arthropoda</taxon>
        <taxon>Crustacea</taxon>
        <taxon>Multicrustacea</taxon>
        <taxon>Malacostraca</taxon>
        <taxon>Eumalacostraca</taxon>
        <taxon>Peracarida</taxon>
        <taxon>Amphipoda</taxon>
        <taxon>Amphilochidea</taxon>
        <taxon>Lysianassida</taxon>
        <taxon>Lysianassidira</taxon>
        <taxon>Lysianassoidea</taxon>
        <taxon>Lysianassidae</taxon>
        <taxon>Hirondellea</taxon>
    </lineage>
</organism>
<dbReference type="Gene3D" id="3.90.550.10">
    <property type="entry name" value="Spore Coat Polysaccharide Biosynthesis Protein SpsA, Chain A"/>
    <property type="match status" value="1"/>
</dbReference>
<keyword evidence="14 18" id="KW-0464">Manganese</keyword>
<keyword evidence="9 19" id="KW-0735">Signal-anchor</keyword>
<evidence type="ECO:0000256" key="5">
    <source>
        <dbReference type="ARBA" id="ARBA00012641"/>
    </source>
</evidence>
<keyword evidence="12 19" id="KW-0472">Membrane</keyword>
<evidence type="ECO:0000256" key="14">
    <source>
        <dbReference type="ARBA" id="ARBA00023211"/>
    </source>
</evidence>
<feature type="active site" description="Proton donor/acceptor" evidence="16">
    <location>
        <position position="376"/>
    </location>
</feature>